<evidence type="ECO:0000313" key="9">
    <source>
        <dbReference type="EMBL" id="AZK46448.1"/>
    </source>
</evidence>
<dbReference type="PANTHER" id="PTHR43414">
    <property type="entry name" value="MULTIDRUG RESISTANCE PROTEIN MDTG"/>
    <property type="match status" value="1"/>
</dbReference>
<feature type="transmembrane region" description="Helical" evidence="7">
    <location>
        <begin position="306"/>
        <end position="331"/>
    </location>
</feature>
<dbReference type="GO" id="GO:0005886">
    <property type="term" value="C:plasma membrane"/>
    <property type="evidence" value="ECO:0007669"/>
    <property type="project" value="UniProtKB-SubCell"/>
</dbReference>
<proteinExistence type="predicted"/>
<evidence type="ECO:0000256" key="4">
    <source>
        <dbReference type="ARBA" id="ARBA00022692"/>
    </source>
</evidence>
<feature type="transmembrane region" description="Helical" evidence="7">
    <location>
        <begin position="254"/>
        <end position="273"/>
    </location>
</feature>
<dbReference type="Gene3D" id="1.20.1250.20">
    <property type="entry name" value="MFS general substrate transporter like domains"/>
    <property type="match status" value="1"/>
</dbReference>
<dbReference type="PROSITE" id="PS50850">
    <property type="entry name" value="MFS"/>
    <property type="match status" value="1"/>
</dbReference>
<evidence type="ECO:0000259" key="8">
    <source>
        <dbReference type="PROSITE" id="PS50850"/>
    </source>
</evidence>
<dbReference type="KEGG" id="plen:EIM92_09900"/>
<dbReference type="CDD" id="cd17329">
    <property type="entry name" value="MFS_MdtH_MDR_like"/>
    <property type="match status" value="1"/>
</dbReference>
<keyword evidence="5 7" id="KW-1133">Transmembrane helix</keyword>
<feature type="transmembrane region" description="Helical" evidence="7">
    <location>
        <begin position="48"/>
        <end position="66"/>
    </location>
</feature>
<feature type="transmembrane region" description="Helical" evidence="7">
    <location>
        <begin position="371"/>
        <end position="394"/>
    </location>
</feature>
<keyword evidence="3" id="KW-1003">Cell membrane</keyword>
<organism evidence="9 10">
    <name type="scientific">Paenibacillus lentus</name>
    <dbReference type="NCBI Taxonomy" id="1338368"/>
    <lineage>
        <taxon>Bacteria</taxon>
        <taxon>Bacillati</taxon>
        <taxon>Bacillota</taxon>
        <taxon>Bacilli</taxon>
        <taxon>Bacillales</taxon>
        <taxon>Paenibacillaceae</taxon>
        <taxon>Paenibacillus</taxon>
    </lineage>
</organism>
<feature type="transmembrane region" description="Helical" evidence="7">
    <location>
        <begin position="78"/>
        <end position="96"/>
    </location>
</feature>
<keyword evidence="10" id="KW-1185">Reference proteome</keyword>
<dbReference type="InterPro" id="IPR036259">
    <property type="entry name" value="MFS_trans_sf"/>
</dbReference>
<feature type="transmembrane region" description="Helical" evidence="7">
    <location>
        <begin position="12"/>
        <end position="36"/>
    </location>
</feature>
<dbReference type="RefSeq" id="WP_125082507.1">
    <property type="nucleotide sequence ID" value="NZ_CP034248.1"/>
</dbReference>
<feature type="transmembrane region" description="Helical" evidence="7">
    <location>
        <begin position="216"/>
        <end position="234"/>
    </location>
</feature>
<evidence type="ECO:0000256" key="2">
    <source>
        <dbReference type="ARBA" id="ARBA00022448"/>
    </source>
</evidence>
<gene>
    <name evidence="9" type="ORF">EIM92_09900</name>
</gene>
<feature type="transmembrane region" description="Helical" evidence="7">
    <location>
        <begin position="280"/>
        <end position="300"/>
    </location>
</feature>
<reference evidence="9 10" key="1">
    <citation type="submission" date="2018-11" db="EMBL/GenBank/DDBJ databases">
        <title>Genome sequencing of Paenibacillus lentus DSM25539(T).</title>
        <authorList>
            <person name="Kook J.-K."/>
            <person name="Park S.-N."/>
            <person name="Lim Y.K."/>
        </authorList>
    </citation>
    <scope>NUCLEOTIDE SEQUENCE [LARGE SCALE GENOMIC DNA]</scope>
    <source>
        <strain evidence="9 10">DSM 25539</strain>
    </source>
</reference>
<keyword evidence="2" id="KW-0813">Transport</keyword>
<dbReference type="SUPFAM" id="SSF103473">
    <property type="entry name" value="MFS general substrate transporter"/>
    <property type="match status" value="1"/>
</dbReference>
<name>A0A3Q8SB25_9BACL</name>
<keyword evidence="6 7" id="KW-0472">Membrane</keyword>
<evidence type="ECO:0000256" key="5">
    <source>
        <dbReference type="ARBA" id="ARBA00022989"/>
    </source>
</evidence>
<feature type="transmembrane region" description="Helical" evidence="7">
    <location>
        <begin position="139"/>
        <end position="160"/>
    </location>
</feature>
<dbReference type="EMBL" id="CP034248">
    <property type="protein sequence ID" value="AZK46448.1"/>
    <property type="molecule type" value="Genomic_DNA"/>
</dbReference>
<dbReference type="Proteomes" id="UP000273145">
    <property type="component" value="Chromosome"/>
</dbReference>
<dbReference type="AlphaFoldDB" id="A0A3Q8SB25"/>
<dbReference type="InterPro" id="IPR020846">
    <property type="entry name" value="MFS_dom"/>
</dbReference>
<feature type="transmembrane region" description="Helical" evidence="7">
    <location>
        <begin position="166"/>
        <end position="186"/>
    </location>
</feature>
<evidence type="ECO:0000256" key="6">
    <source>
        <dbReference type="ARBA" id="ARBA00023136"/>
    </source>
</evidence>
<protein>
    <submittedName>
        <fullName evidence="9">MFS transporter</fullName>
    </submittedName>
</protein>
<dbReference type="PANTHER" id="PTHR43414:SF1">
    <property type="entry name" value="PEPTIDE PERMEASE"/>
    <property type="match status" value="1"/>
</dbReference>
<accession>A0A3Q8SB25</accession>
<sequence length="416" mass="45810">MNAHFKQIHPLSWTIIIGTIFGRTAISMSIPFLSIYLIRSMEATPAEAGIVVAVSSLIGVFSSFYGGYISDIIGREKVLYIAIFGWVLVFVGFAYANQIWMFFIMNALNGLCRATFEPTSRALLADITPKESKLLVFNLRYAAINLGVVIGPLLGLQVGASDSNRVFLIAAAVYACYGLCLLMQFWRYSELGQVNRGTEQRIGLAEALKATSSNRTFMLVLIGMTFCVLGWGHFDSTLAQYMELSPRIEEGVKWFSYLLSLNAVVVLAVQYPLVRLAARFAPALPIIAGNLFTGVSLVLFGMFDALLPLMACVVIFTIGEVLTFTAADVLIDRIAEAELRGAYFGMFGFNNLGMVLAPLIGGFLLDSLGVASSQLIFALLGLLTFCGVPFLYMAHRSLYRLERMRARQEERQFISS</sequence>
<evidence type="ECO:0000256" key="3">
    <source>
        <dbReference type="ARBA" id="ARBA00022475"/>
    </source>
</evidence>
<dbReference type="GO" id="GO:0022857">
    <property type="term" value="F:transmembrane transporter activity"/>
    <property type="evidence" value="ECO:0007669"/>
    <property type="project" value="InterPro"/>
</dbReference>
<dbReference type="Pfam" id="PF07690">
    <property type="entry name" value="MFS_1"/>
    <property type="match status" value="1"/>
</dbReference>
<evidence type="ECO:0000313" key="10">
    <source>
        <dbReference type="Proteomes" id="UP000273145"/>
    </source>
</evidence>
<comment type="subcellular location">
    <subcellularLocation>
        <location evidence="1">Cell membrane</location>
        <topology evidence="1">Multi-pass membrane protein</topology>
    </subcellularLocation>
</comment>
<evidence type="ECO:0000256" key="7">
    <source>
        <dbReference type="SAM" id="Phobius"/>
    </source>
</evidence>
<feature type="transmembrane region" description="Helical" evidence="7">
    <location>
        <begin position="343"/>
        <end position="365"/>
    </location>
</feature>
<feature type="domain" description="Major facilitator superfamily (MFS) profile" evidence="8">
    <location>
        <begin position="1"/>
        <end position="399"/>
    </location>
</feature>
<keyword evidence="4 7" id="KW-0812">Transmembrane</keyword>
<evidence type="ECO:0000256" key="1">
    <source>
        <dbReference type="ARBA" id="ARBA00004651"/>
    </source>
</evidence>
<dbReference type="InterPro" id="IPR011701">
    <property type="entry name" value="MFS"/>
</dbReference>
<dbReference type="OrthoDB" id="8952229at2"/>